<keyword evidence="2" id="KW-1185">Reference proteome</keyword>
<dbReference type="Proteomes" id="UP001162156">
    <property type="component" value="Unassembled WGS sequence"/>
</dbReference>
<protein>
    <submittedName>
        <fullName evidence="1">Uncharacterized protein</fullName>
    </submittedName>
</protein>
<organism evidence="1 2">
    <name type="scientific">Rhamnusium bicolor</name>
    <dbReference type="NCBI Taxonomy" id="1586634"/>
    <lineage>
        <taxon>Eukaryota</taxon>
        <taxon>Metazoa</taxon>
        <taxon>Ecdysozoa</taxon>
        <taxon>Arthropoda</taxon>
        <taxon>Hexapoda</taxon>
        <taxon>Insecta</taxon>
        <taxon>Pterygota</taxon>
        <taxon>Neoptera</taxon>
        <taxon>Endopterygota</taxon>
        <taxon>Coleoptera</taxon>
        <taxon>Polyphaga</taxon>
        <taxon>Cucujiformia</taxon>
        <taxon>Chrysomeloidea</taxon>
        <taxon>Cerambycidae</taxon>
        <taxon>Lepturinae</taxon>
        <taxon>Rhagiini</taxon>
        <taxon>Rhamnusium</taxon>
    </lineage>
</organism>
<reference evidence="1" key="1">
    <citation type="journal article" date="2023" name="Insect Mol. Biol.">
        <title>Genome sequencing provides insights into the evolution of gene families encoding plant cell wall-degrading enzymes in longhorned beetles.</title>
        <authorList>
            <person name="Shin N.R."/>
            <person name="Okamura Y."/>
            <person name="Kirsch R."/>
            <person name="Pauchet Y."/>
        </authorList>
    </citation>
    <scope>NUCLEOTIDE SEQUENCE</scope>
    <source>
        <strain evidence="1">RBIC_L_NR</strain>
    </source>
</reference>
<dbReference type="AlphaFoldDB" id="A0AAV8ZU48"/>
<sequence length="70" mass="7420">MSVEPNNGDNMDTLTVTPSGITTHSMMIQSSGNDAPQVLQVLSLKDATVLTKAMQGIADVKTEETIISDQ</sequence>
<evidence type="ECO:0000313" key="2">
    <source>
        <dbReference type="Proteomes" id="UP001162156"/>
    </source>
</evidence>
<comment type="caution">
    <text evidence="1">The sequence shown here is derived from an EMBL/GenBank/DDBJ whole genome shotgun (WGS) entry which is preliminary data.</text>
</comment>
<accession>A0AAV8ZU48</accession>
<name>A0AAV8ZU48_9CUCU</name>
<dbReference type="EMBL" id="JANEYF010000419">
    <property type="protein sequence ID" value="KAJ8970019.1"/>
    <property type="molecule type" value="Genomic_DNA"/>
</dbReference>
<gene>
    <name evidence="1" type="ORF">NQ314_001448</name>
</gene>
<proteinExistence type="predicted"/>
<evidence type="ECO:0000313" key="1">
    <source>
        <dbReference type="EMBL" id="KAJ8970019.1"/>
    </source>
</evidence>